<feature type="region of interest" description="Disordered" evidence="4">
    <location>
        <begin position="75"/>
        <end position="209"/>
    </location>
</feature>
<evidence type="ECO:0000256" key="4">
    <source>
        <dbReference type="SAM" id="MobiDB-lite"/>
    </source>
</evidence>
<dbReference type="GO" id="GO:0016887">
    <property type="term" value="F:ATP hydrolysis activity"/>
    <property type="evidence" value="ECO:0007669"/>
    <property type="project" value="InterPro"/>
</dbReference>
<accession>A0A8K0K1B9</accession>
<dbReference type="GO" id="GO:0005634">
    <property type="term" value="C:nucleus"/>
    <property type="evidence" value="ECO:0007669"/>
    <property type="project" value="TreeGrafter"/>
</dbReference>
<dbReference type="InterPro" id="IPR003960">
    <property type="entry name" value="ATPase_AAA_CS"/>
</dbReference>
<dbReference type="Gene3D" id="3.40.50.300">
    <property type="entry name" value="P-loop containing nucleotide triphosphate hydrolases"/>
    <property type="match status" value="2"/>
</dbReference>
<feature type="compositionally biased region" description="Polar residues" evidence="4">
    <location>
        <begin position="98"/>
        <end position="108"/>
    </location>
</feature>
<name>A0A8K0K1B9_LADFU</name>
<evidence type="ECO:0000256" key="2">
    <source>
        <dbReference type="ARBA" id="ARBA00022741"/>
    </source>
</evidence>
<keyword evidence="7" id="KW-1185">Reference proteome</keyword>
<feature type="compositionally biased region" description="Low complexity" evidence="4">
    <location>
        <begin position="155"/>
        <end position="183"/>
    </location>
</feature>
<dbReference type="AlphaFoldDB" id="A0A8K0K1B9"/>
<dbReference type="FunFam" id="3.40.50.300:FF:000600">
    <property type="entry name" value="Nuclear valosin-containing protein-like"/>
    <property type="match status" value="1"/>
</dbReference>
<dbReference type="GO" id="GO:0005524">
    <property type="term" value="F:ATP binding"/>
    <property type="evidence" value="ECO:0007669"/>
    <property type="project" value="UniProtKB-KW"/>
</dbReference>
<reference evidence="6" key="1">
    <citation type="submission" date="2013-04" db="EMBL/GenBank/DDBJ databases">
        <authorList>
            <person name="Qu J."/>
            <person name="Murali S.C."/>
            <person name="Bandaranaike D."/>
            <person name="Bellair M."/>
            <person name="Blankenburg K."/>
            <person name="Chao H."/>
            <person name="Dinh H."/>
            <person name="Doddapaneni H."/>
            <person name="Downs B."/>
            <person name="Dugan-Rocha S."/>
            <person name="Elkadiri S."/>
            <person name="Gnanaolivu R.D."/>
            <person name="Hernandez B."/>
            <person name="Javaid M."/>
            <person name="Jayaseelan J.C."/>
            <person name="Lee S."/>
            <person name="Li M."/>
            <person name="Ming W."/>
            <person name="Munidasa M."/>
            <person name="Muniz J."/>
            <person name="Nguyen L."/>
            <person name="Ongeri F."/>
            <person name="Osuji N."/>
            <person name="Pu L.-L."/>
            <person name="Puazo M."/>
            <person name="Qu C."/>
            <person name="Quiroz J."/>
            <person name="Raj R."/>
            <person name="Weissenberger G."/>
            <person name="Xin Y."/>
            <person name="Zou X."/>
            <person name="Han Y."/>
            <person name="Richards S."/>
            <person name="Worley K."/>
            <person name="Muzny D."/>
            <person name="Gibbs R."/>
        </authorList>
    </citation>
    <scope>NUCLEOTIDE SEQUENCE</scope>
    <source>
        <strain evidence="6">Sampled in the wild</strain>
    </source>
</reference>
<reference evidence="6" key="2">
    <citation type="submission" date="2017-10" db="EMBL/GenBank/DDBJ databases">
        <title>Ladona fulva Genome sequencing and assembly.</title>
        <authorList>
            <person name="Murali S."/>
            <person name="Richards S."/>
            <person name="Bandaranaike D."/>
            <person name="Bellair M."/>
            <person name="Blankenburg K."/>
            <person name="Chao H."/>
            <person name="Dinh H."/>
            <person name="Doddapaneni H."/>
            <person name="Dugan-Rocha S."/>
            <person name="Elkadiri S."/>
            <person name="Gnanaolivu R."/>
            <person name="Hernandez B."/>
            <person name="Skinner E."/>
            <person name="Javaid M."/>
            <person name="Lee S."/>
            <person name="Li M."/>
            <person name="Ming W."/>
            <person name="Munidasa M."/>
            <person name="Muniz J."/>
            <person name="Nguyen L."/>
            <person name="Hughes D."/>
            <person name="Osuji N."/>
            <person name="Pu L.-L."/>
            <person name="Puazo M."/>
            <person name="Qu C."/>
            <person name="Quiroz J."/>
            <person name="Raj R."/>
            <person name="Weissenberger G."/>
            <person name="Xin Y."/>
            <person name="Zou X."/>
            <person name="Han Y."/>
            <person name="Worley K."/>
            <person name="Muzny D."/>
            <person name="Gibbs R."/>
        </authorList>
    </citation>
    <scope>NUCLEOTIDE SEQUENCE</scope>
    <source>
        <strain evidence="6">Sampled in the wild</strain>
    </source>
</reference>
<dbReference type="GO" id="GO:0003723">
    <property type="term" value="F:RNA binding"/>
    <property type="evidence" value="ECO:0007669"/>
    <property type="project" value="TreeGrafter"/>
</dbReference>
<keyword evidence="2" id="KW-0547">Nucleotide-binding</keyword>
<feature type="region of interest" description="Disordered" evidence="4">
    <location>
        <begin position="455"/>
        <end position="569"/>
    </location>
</feature>
<feature type="compositionally biased region" description="Acidic residues" evidence="4">
    <location>
        <begin position="129"/>
        <end position="149"/>
    </location>
</feature>
<dbReference type="InterPro" id="IPR003959">
    <property type="entry name" value="ATPase_AAA_core"/>
</dbReference>
<feature type="compositionally biased region" description="Acidic residues" evidence="4">
    <location>
        <begin position="552"/>
        <end position="569"/>
    </location>
</feature>
<dbReference type="PROSITE" id="PS00674">
    <property type="entry name" value="AAA"/>
    <property type="match status" value="2"/>
</dbReference>
<evidence type="ECO:0000259" key="5">
    <source>
        <dbReference type="SMART" id="SM00382"/>
    </source>
</evidence>
<dbReference type="InterPro" id="IPR038100">
    <property type="entry name" value="NLV2_N_sf"/>
</dbReference>
<dbReference type="InterPro" id="IPR050168">
    <property type="entry name" value="AAA_ATPase_domain"/>
</dbReference>
<dbReference type="Proteomes" id="UP000792457">
    <property type="component" value="Unassembled WGS sequence"/>
</dbReference>
<dbReference type="GO" id="GO:1990275">
    <property type="term" value="F:preribosome binding"/>
    <property type="evidence" value="ECO:0007669"/>
    <property type="project" value="TreeGrafter"/>
</dbReference>
<dbReference type="CDD" id="cd19518">
    <property type="entry name" value="RecA-like_NVL_r1-like"/>
    <property type="match status" value="1"/>
</dbReference>
<dbReference type="PANTHER" id="PTHR23077:SF171">
    <property type="entry name" value="NUCLEAR VALOSIN-CONTAINING PROTEIN-LIKE"/>
    <property type="match status" value="1"/>
</dbReference>
<dbReference type="Pfam" id="PF16725">
    <property type="entry name" value="Nucleolin_bd"/>
    <property type="match status" value="1"/>
</dbReference>
<evidence type="ECO:0000313" key="7">
    <source>
        <dbReference type="Proteomes" id="UP000792457"/>
    </source>
</evidence>
<dbReference type="InterPro" id="IPR041569">
    <property type="entry name" value="AAA_lid_3"/>
</dbReference>
<sequence>MKRLPYFADNLMVPRVRQYMEDNKNKVYIDIDVMAKELQDKYVDYRKKKRDAFRNCVEKAFNVVLQTHGFAQDTYHSSSQEGSEGFDSDDLDLMTDGNEMNNTIETLYSRNSNNDTSSSNRKNVRPHDDDLELIDISSDEDVPEEDGDGQQDYIENSTSQTETTSNAKINTKTETTSKLESSSGAASDRGKKRKAPDGGSGGASKKSRDVHPALTFRDFAGNDKVLEDVCKLVVHLKNPEVYQKLGMKPPRGFLLHGPPGCGKTLLAHALAGELQIPLIKVAATELVAGVSGESEERIRELFEKAISFSPCILFLDEIDAITPHRLTAQREMERRIVAQLLSSLDELGKKEGGDQVLVVGATNRPDAIDPALRRAGRFDREVCVGIPDEAAREQILRVLCKDLRLAADVNFSIIARNTPGYVGADLQALAREAAMKAVDRKEGLVLSKESIKTEAKEGIGDVKTESPKEAENASKSKEDQKMDEGEKCRSKEGVNDMEAVDGRVEMLAEKDEVDQKKEDSGSARTVDEEEGALGSPSKAGKSTEEDGKVGDGGEEFEERMEVEEAGGEEGGVDLERWLSWIRVNNSVSSADLEELYVEASDFKAALKVVQPSAKREGFATVPDVSWEDIGSLADVREELQMNILASVKHPREFEAMGLKAAAGVLLCGPPGCGKTLLAKAVANEAGINFISVKGPELLNMYVGESERAVRQCFQRARNSVPCVIFFDELDALCPKRSDSADGGSSSRIVNQMLTEMDGMDLRKGVYLMAASNRPEIIDSAILRPGRLDKIIYVGIPAPSDRVEILKAITKNGSEPLLSQGISLEAIGQSERCQGFTGADLAALVREAGIAALKEFVSSGSSTGSNLMVCEKHFHAAFDKIRPSVSEKDQKYYEKIRRMYSSGHPSIISRFMMEENESPMESMCSSPVAK</sequence>
<feature type="compositionally biased region" description="Basic and acidic residues" evidence="4">
    <location>
        <begin position="455"/>
        <end position="521"/>
    </location>
</feature>
<keyword evidence="3" id="KW-0067">ATP-binding</keyword>
<evidence type="ECO:0000256" key="3">
    <source>
        <dbReference type="ARBA" id="ARBA00022840"/>
    </source>
</evidence>
<dbReference type="SMART" id="SM00382">
    <property type="entry name" value="AAA"/>
    <property type="match status" value="2"/>
</dbReference>
<dbReference type="Gene3D" id="1.10.8.60">
    <property type="match status" value="2"/>
</dbReference>
<feature type="domain" description="AAA+ ATPase" evidence="5">
    <location>
        <begin position="249"/>
        <end position="388"/>
    </location>
</feature>
<protein>
    <recommendedName>
        <fullName evidence="5">AAA+ ATPase domain-containing protein</fullName>
    </recommendedName>
</protein>
<proteinExistence type="inferred from homology"/>
<dbReference type="InterPro" id="IPR031996">
    <property type="entry name" value="NVL2_nucleolin-bd"/>
</dbReference>
<comment type="caution">
    <text evidence="6">The sequence shown here is derived from an EMBL/GenBank/DDBJ whole genome shotgun (WGS) entry which is preliminary data.</text>
</comment>
<feature type="domain" description="AAA+ ATPase" evidence="5">
    <location>
        <begin position="660"/>
        <end position="797"/>
    </location>
</feature>
<comment type="similarity">
    <text evidence="1">Belongs to the AAA ATPase family.</text>
</comment>
<feature type="compositionally biased region" description="Low complexity" evidence="4">
    <location>
        <begin position="109"/>
        <end position="121"/>
    </location>
</feature>
<dbReference type="Pfam" id="PF00004">
    <property type="entry name" value="AAA"/>
    <property type="match status" value="2"/>
</dbReference>
<dbReference type="InterPro" id="IPR003593">
    <property type="entry name" value="AAA+_ATPase"/>
</dbReference>
<dbReference type="Pfam" id="PF17862">
    <property type="entry name" value="AAA_lid_3"/>
    <property type="match status" value="2"/>
</dbReference>
<dbReference type="Gene3D" id="1.10.10.2010">
    <property type="match status" value="1"/>
</dbReference>
<dbReference type="FunFam" id="3.40.50.300:FF:000149">
    <property type="entry name" value="Nuclear valosin-containing protein-like"/>
    <property type="match status" value="1"/>
</dbReference>
<organism evidence="6 7">
    <name type="scientific">Ladona fulva</name>
    <name type="common">Scarce chaser dragonfly</name>
    <name type="synonym">Libellula fulva</name>
    <dbReference type="NCBI Taxonomy" id="123851"/>
    <lineage>
        <taxon>Eukaryota</taxon>
        <taxon>Metazoa</taxon>
        <taxon>Ecdysozoa</taxon>
        <taxon>Arthropoda</taxon>
        <taxon>Hexapoda</taxon>
        <taxon>Insecta</taxon>
        <taxon>Pterygota</taxon>
        <taxon>Palaeoptera</taxon>
        <taxon>Odonata</taxon>
        <taxon>Epiprocta</taxon>
        <taxon>Anisoptera</taxon>
        <taxon>Libelluloidea</taxon>
        <taxon>Libellulidae</taxon>
        <taxon>Ladona</taxon>
    </lineage>
</organism>
<feature type="compositionally biased region" description="Acidic residues" evidence="4">
    <location>
        <begin position="84"/>
        <end position="93"/>
    </location>
</feature>
<dbReference type="EMBL" id="KZ308284">
    <property type="protein sequence ID" value="KAG8226501.1"/>
    <property type="molecule type" value="Genomic_DNA"/>
</dbReference>
<evidence type="ECO:0000313" key="6">
    <source>
        <dbReference type="EMBL" id="KAG8226501.1"/>
    </source>
</evidence>
<dbReference type="InterPro" id="IPR027417">
    <property type="entry name" value="P-loop_NTPase"/>
</dbReference>
<dbReference type="SUPFAM" id="SSF52540">
    <property type="entry name" value="P-loop containing nucleoside triphosphate hydrolases"/>
    <property type="match status" value="2"/>
</dbReference>
<gene>
    <name evidence="6" type="ORF">J437_LFUL007383</name>
</gene>
<dbReference type="OrthoDB" id="27435at2759"/>
<dbReference type="PANTHER" id="PTHR23077">
    <property type="entry name" value="AAA-FAMILY ATPASE"/>
    <property type="match status" value="1"/>
</dbReference>
<feature type="compositionally biased region" description="Basic and acidic residues" evidence="4">
    <location>
        <begin position="541"/>
        <end position="551"/>
    </location>
</feature>
<evidence type="ECO:0000256" key="1">
    <source>
        <dbReference type="ARBA" id="ARBA00006914"/>
    </source>
</evidence>
<dbReference type="GO" id="GO:0042254">
    <property type="term" value="P:ribosome biogenesis"/>
    <property type="evidence" value="ECO:0007669"/>
    <property type="project" value="TreeGrafter"/>
</dbReference>